<dbReference type="Pfam" id="PF03990">
    <property type="entry name" value="DUF348"/>
    <property type="match status" value="3"/>
</dbReference>
<dbReference type="SMART" id="SM01208">
    <property type="entry name" value="G5"/>
    <property type="match status" value="1"/>
</dbReference>
<feature type="signal peptide" evidence="4">
    <location>
        <begin position="1"/>
        <end position="27"/>
    </location>
</feature>
<dbReference type="Proteomes" id="UP000095210">
    <property type="component" value="Chromosome"/>
</dbReference>
<proteinExistence type="inferred from homology"/>
<dbReference type="PANTHER" id="PTHR39160:SF4">
    <property type="entry name" value="RESUSCITATION-PROMOTING FACTOR RPFB"/>
    <property type="match status" value="1"/>
</dbReference>
<organism evidence="6 7">
    <name type="scientific">Actinoalloteichus hymeniacidonis</name>
    <dbReference type="NCBI Taxonomy" id="340345"/>
    <lineage>
        <taxon>Bacteria</taxon>
        <taxon>Bacillati</taxon>
        <taxon>Actinomycetota</taxon>
        <taxon>Actinomycetes</taxon>
        <taxon>Pseudonocardiales</taxon>
        <taxon>Pseudonocardiaceae</taxon>
        <taxon>Actinoalloteichus</taxon>
    </lineage>
</organism>
<dbReference type="InterPro" id="IPR010618">
    <property type="entry name" value="RPF"/>
</dbReference>
<evidence type="ECO:0000256" key="3">
    <source>
        <dbReference type="ARBA" id="ARBA00022801"/>
    </source>
</evidence>
<keyword evidence="7" id="KW-1185">Reference proteome</keyword>
<dbReference type="PROSITE" id="PS51109">
    <property type="entry name" value="G5"/>
    <property type="match status" value="1"/>
</dbReference>
<dbReference type="Pfam" id="PF06737">
    <property type="entry name" value="Transglycosylas"/>
    <property type="match status" value="1"/>
</dbReference>
<sequence length="371" mass="40496">MKKRTLLRAMVVAVLVILISGSGTAIAMDKSVAITVDGEQHSIRTFATTVAGALSSAGFEAGEHDAVAPSADSSVADGSAIVLKRGRLLTLQIDKETREVWTQALTLADALDELDMRVKPEEMSLPHSTPIPLEGLEVELNISKLVQLIDGGGEMVELSTNATTVEELLESEGLALEQQDSVEPPLVTELENGLLVEITRTRSEEQTEEREIEPELEEIEDPEILEGEEEVEEEGVPGVELVTYRVVTVNGAETEREEISVETITESEPRIVRIGTKEPEVPEIDDEEVWDRLAQCESTGNWQIISSNGLYYGGLQFGLPTWNAYGGGEYATYPNEATREQQIAVAIKLRDANGGRYNSWPHCASQLGLPQ</sequence>
<evidence type="ECO:0000256" key="2">
    <source>
        <dbReference type="ARBA" id="ARBA00022729"/>
    </source>
</evidence>
<evidence type="ECO:0000313" key="7">
    <source>
        <dbReference type="Proteomes" id="UP000095210"/>
    </source>
</evidence>
<accession>A0AAC9HLS1</accession>
<evidence type="ECO:0000256" key="1">
    <source>
        <dbReference type="ARBA" id="ARBA00010830"/>
    </source>
</evidence>
<feature type="chain" id="PRO_5042055879" description="G5 domain-containing protein" evidence="4">
    <location>
        <begin position="28"/>
        <end position="371"/>
    </location>
</feature>
<feature type="domain" description="G5" evidence="5">
    <location>
        <begin position="198"/>
        <end position="278"/>
    </location>
</feature>
<dbReference type="AlphaFoldDB" id="A0AAC9HLS1"/>
<dbReference type="EMBL" id="CP014859">
    <property type="protein sequence ID" value="AOS61540.1"/>
    <property type="molecule type" value="Genomic_DNA"/>
</dbReference>
<comment type="similarity">
    <text evidence="1">Belongs to the transglycosylase family. Rpf subfamily.</text>
</comment>
<dbReference type="Gene3D" id="2.20.230.10">
    <property type="entry name" value="Resuscitation-promoting factor rpfb"/>
    <property type="match status" value="1"/>
</dbReference>
<gene>
    <name evidence="6" type="ORF">TL08_03540</name>
</gene>
<protein>
    <recommendedName>
        <fullName evidence="5">G5 domain-containing protein</fullName>
    </recommendedName>
</protein>
<dbReference type="PANTHER" id="PTHR39160">
    <property type="entry name" value="CELL WALL-BINDING PROTEIN YOCH"/>
    <property type="match status" value="1"/>
</dbReference>
<dbReference type="InterPro" id="IPR011098">
    <property type="entry name" value="G5_dom"/>
</dbReference>
<evidence type="ECO:0000256" key="4">
    <source>
        <dbReference type="SAM" id="SignalP"/>
    </source>
</evidence>
<dbReference type="SUPFAM" id="SSF53955">
    <property type="entry name" value="Lysozyme-like"/>
    <property type="match status" value="1"/>
</dbReference>
<evidence type="ECO:0000313" key="6">
    <source>
        <dbReference type="EMBL" id="AOS61540.1"/>
    </source>
</evidence>
<evidence type="ECO:0000259" key="5">
    <source>
        <dbReference type="PROSITE" id="PS51109"/>
    </source>
</evidence>
<dbReference type="KEGG" id="ahm:TL08_03540"/>
<dbReference type="InterPro" id="IPR023346">
    <property type="entry name" value="Lysozyme-like_dom_sf"/>
</dbReference>
<name>A0AAC9HLS1_9PSEU</name>
<dbReference type="RefSeq" id="WP_069846523.1">
    <property type="nucleotide sequence ID" value="NZ_CP014859.1"/>
</dbReference>
<reference evidence="7" key="1">
    <citation type="submission" date="2016-03" db="EMBL/GenBank/DDBJ databases">
        <title>Complete genome sequence of the type strain Actinoalloteichus hymeniacidonis DSM 45092.</title>
        <authorList>
            <person name="Schaffert L."/>
            <person name="Albersmeier A."/>
            <person name="Winkler A."/>
            <person name="Kalinowski J."/>
            <person name="Zotchev S."/>
            <person name="Ruckert C."/>
        </authorList>
    </citation>
    <scope>NUCLEOTIDE SEQUENCE [LARGE SCALE GENOMIC DNA]</scope>
    <source>
        <strain evidence="7">HPA177(T) (DSM 45092(T))</strain>
    </source>
</reference>
<keyword evidence="2 4" id="KW-0732">Signal</keyword>
<dbReference type="Gene3D" id="1.10.530.10">
    <property type="match status" value="1"/>
</dbReference>
<keyword evidence="3" id="KW-0378">Hydrolase</keyword>
<dbReference type="Pfam" id="PF07501">
    <property type="entry name" value="G5"/>
    <property type="match status" value="1"/>
</dbReference>
<dbReference type="GO" id="GO:0016787">
    <property type="term" value="F:hydrolase activity"/>
    <property type="evidence" value="ECO:0007669"/>
    <property type="project" value="UniProtKB-KW"/>
</dbReference>
<dbReference type="InterPro" id="IPR051933">
    <property type="entry name" value="Resuscitation_pf_RpfB"/>
</dbReference>
<dbReference type="InterPro" id="IPR007137">
    <property type="entry name" value="DUF348"/>
</dbReference>
<dbReference type="CDD" id="cd13925">
    <property type="entry name" value="RPF"/>
    <property type="match status" value="1"/>
</dbReference>